<dbReference type="RefSeq" id="WP_091103040.1">
    <property type="nucleotide sequence ID" value="NZ_FOBF01000012.1"/>
</dbReference>
<dbReference type="InterPro" id="IPR004358">
    <property type="entry name" value="Sig_transdc_His_kin-like_C"/>
</dbReference>
<comment type="subcellular location">
    <subcellularLocation>
        <location evidence="3">Cell membrane</location>
    </subcellularLocation>
</comment>
<evidence type="ECO:0000313" key="15">
    <source>
        <dbReference type="EMBL" id="SEM35399.1"/>
    </source>
</evidence>
<dbReference type="InterPro" id="IPR036097">
    <property type="entry name" value="HisK_dim/P_sf"/>
</dbReference>
<dbReference type="InterPro" id="IPR003594">
    <property type="entry name" value="HATPase_dom"/>
</dbReference>
<dbReference type="Pfam" id="PF02518">
    <property type="entry name" value="HATPase_c"/>
    <property type="match status" value="1"/>
</dbReference>
<dbReference type="InterPro" id="IPR003661">
    <property type="entry name" value="HisK_dim/P_dom"/>
</dbReference>
<comment type="cofactor">
    <cofactor evidence="2">
        <name>a divalent metal cation</name>
        <dbReference type="ChEBI" id="CHEBI:60240"/>
    </cofactor>
</comment>
<dbReference type="InterPro" id="IPR050428">
    <property type="entry name" value="TCS_sensor_his_kinase"/>
</dbReference>
<evidence type="ECO:0000256" key="1">
    <source>
        <dbReference type="ARBA" id="ARBA00000085"/>
    </source>
</evidence>
<dbReference type="InterPro" id="IPR005467">
    <property type="entry name" value="His_kinase_dom"/>
</dbReference>
<keyword evidence="8 15" id="KW-0418">Kinase</keyword>
<evidence type="ECO:0000256" key="7">
    <source>
        <dbReference type="ARBA" id="ARBA00022692"/>
    </source>
</evidence>
<evidence type="ECO:0000256" key="2">
    <source>
        <dbReference type="ARBA" id="ARBA00001968"/>
    </source>
</evidence>
<dbReference type="SMART" id="SM00304">
    <property type="entry name" value="HAMP"/>
    <property type="match status" value="1"/>
</dbReference>
<dbReference type="Pfam" id="PF00512">
    <property type="entry name" value="HisKA"/>
    <property type="match status" value="1"/>
</dbReference>
<dbReference type="PANTHER" id="PTHR45436:SF5">
    <property type="entry name" value="SENSOR HISTIDINE KINASE TRCS"/>
    <property type="match status" value="1"/>
</dbReference>
<dbReference type="Pfam" id="PF00672">
    <property type="entry name" value="HAMP"/>
    <property type="match status" value="1"/>
</dbReference>
<dbReference type="GO" id="GO:0005886">
    <property type="term" value="C:plasma membrane"/>
    <property type="evidence" value="ECO:0007669"/>
    <property type="project" value="UniProtKB-SubCell"/>
</dbReference>
<dbReference type="AlphaFoldDB" id="A0A1H7XQY8"/>
<dbReference type="PRINTS" id="PR00344">
    <property type="entry name" value="BCTRLSENSOR"/>
</dbReference>
<dbReference type="EMBL" id="FOBF01000012">
    <property type="protein sequence ID" value="SEM35399.1"/>
    <property type="molecule type" value="Genomic_DNA"/>
</dbReference>
<dbReference type="GO" id="GO:0005509">
    <property type="term" value="F:calcium ion binding"/>
    <property type="evidence" value="ECO:0007669"/>
    <property type="project" value="UniProtKB-ARBA"/>
</dbReference>
<evidence type="ECO:0000256" key="11">
    <source>
        <dbReference type="ARBA" id="ARBA00023136"/>
    </source>
</evidence>
<feature type="transmembrane region" description="Helical" evidence="12">
    <location>
        <begin position="161"/>
        <end position="184"/>
    </location>
</feature>
<dbReference type="GO" id="GO:0000155">
    <property type="term" value="F:phosphorelay sensor kinase activity"/>
    <property type="evidence" value="ECO:0007669"/>
    <property type="project" value="InterPro"/>
</dbReference>
<dbReference type="Gene3D" id="3.30.565.10">
    <property type="entry name" value="Histidine kinase-like ATPase, C-terminal domain"/>
    <property type="match status" value="1"/>
</dbReference>
<dbReference type="PROSITE" id="PS50109">
    <property type="entry name" value="HIS_KIN"/>
    <property type="match status" value="1"/>
</dbReference>
<evidence type="ECO:0000259" key="14">
    <source>
        <dbReference type="PROSITE" id="PS50885"/>
    </source>
</evidence>
<evidence type="ECO:0000256" key="9">
    <source>
        <dbReference type="ARBA" id="ARBA00022989"/>
    </source>
</evidence>
<dbReference type="STRING" id="46177.SAMN05660976_04901"/>
<organism evidence="15 16">
    <name type="scientific">Nonomuraea pusilla</name>
    <dbReference type="NCBI Taxonomy" id="46177"/>
    <lineage>
        <taxon>Bacteria</taxon>
        <taxon>Bacillati</taxon>
        <taxon>Actinomycetota</taxon>
        <taxon>Actinomycetes</taxon>
        <taxon>Streptosporangiales</taxon>
        <taxon>Streptosporangiaceae</taxon>
        <taxon>Nonomuraea</taxon>
    </lineage>
</organism>
<evidence type="ECO:0000256" key="12">
    <source>
        <dbReference type="SAM" id="Phobius"/>
    </source>
</evidence>
<accession>A0A1H7XQY8</accession>
<name>A0A1H7XQY8_9ACTN</name>
<dbReference type="CDD" id="cd00082">
    <property type="entry name" value="HisKA"/>
    <property type="match status" value="1"/>
</dbReference>
<gene>
    <name evidence="15" type="ORF">SAMN05660976_04901</name>
</gene>
<dbReference type="SMART" id="SM00387">
    <property type="entry name" value="HATPase_c"/>
    <property type="match status" value="1"/>
</dbReference>
<dbReference type="Gene3D" id="6.10.340.10">
    <property type="match status" value="1"/>
</dbReference>
<dbReference type="InterPro" id="IPR003660">
    <property type="entry name" value="HAMP_dom"/>
</dbReference>
<dbReference type="PANTHER" id="PTHR45436">
    <property type="entry name" value="SENSOR HISTIDINE KINASE YKOH"/>
    <property type="match status" value="1"/>
</dbReference>
<keyword evidence="9 12" id="KW-1133">Transmembrane helix</keyword>
<keyword evidence="7 12" id="KW-0812">Transmembrane</keyword>
<keyword evidence="16" id="KW-1185">Reference proteome</keyword>
<keyword evidence="11 12" id="KW-0472">Membrane</keyword>
<dbReference type="FunFam" id="1.10.287.130:FF:000001">
    <property type="entry name" value="Two-component sensor histidine kinase"/>
    <property type="match status" value="1"/>
</dbReference>
<proteinExistence type="predicted"/>
<dbReference type="CDD" id="cd06225">
    <property type="entry name" value="HAMP"/>
    <property type="match status" value="1"/>
</dbReference>
<dbReference type="InterPro" id="IPR036890">
    <property type="entry name" value="HATPase_C_sf"/>
</dbReference>
<feature type="domain" description="Histidine kinase" evidence="13">
    <location>
        <begin position="267"/>
        <end position="482"/>
    </location>
</feature>
<feature type="domain" description="HAMP" evidence="14">
    <location>
        <begin position="185"/>
        <end position="238"/>
    </location>
</feature>
<dbReference type="SUPFAM" id="SSF55874">
    <property type="entry name" value="ATPase domain of HSP90 chaperone/DNA topoisomerase II/histidine kinase"/>
    <property type="match status" value="1"/>
</dbReference>
<dbReference type="Proteomes" id="UP000198953">
    <property type="component" value="Unassembled WGS sequence"/>
</dbReference>
<keyword evidence="6" id="KW-0808">Transferase</keyword>
<dbReference type="PROSITE" id="PS50885">
    <property type="entry name" value="HAMP"/>
    <property type="match status" value="1"/>
</dbReference>
<evidence type="ECO:0000256" key="10">
    <source>
        <dbReference type="ARBA" id="ARBA00023012"/>
    </source>
</evidence>
<keyword evidence="5" id="KW-0597">Phosphoprotein</keyword>
<evidence type="ECO:0000256" key="4">
    <source>
        <dbReference type="ARBA" id="ARBA00012438"/>
    </source>
</evidence>
<evidence type="ECO:0000256" key="5">
    <source>
        <dbReference type="ARBA" id="ARBA00022553"/>
    </source>
</evidence>
<sequence length="482" mass="51454">MRKHLARTPLWLRLVSATLLLVTLAIALTGLFAVRLLRGYLVERVDQQLRAASTPMREPPPQREPPAAPRPQRFFGLFHAVVLDANGLVVRTVSESTETHTPDLPRLTAAGVAALGGRPFTVESRGGEGPSWRVVAIPVRDGESRVIAVSLGDVDATVSQLGVIVGVGGGGILLVLGFACYWLVRRSLRPLGEIARTAKGIAGGDLSRRVPLWAATTEVGKLGRALNTMLARIEVAVREREAAAESARRSADAARRSEELMRRFMADASHELRTPLTSIRGFAELYRLGEDKDLGEAVRLLGRIEGQAARMGLLVEDMLLLARLDQRRALDLRPVDLLSLAATAVIDAQTLAPERRIDLVRLDGGEGPVMVTGDEPRLGQVVGNLVTNALTHTPPGTAFQVRVGVEDGAAVLEVADEGPGFPQEVAERVFERFYRADPARGAGGSGLGLSIAATLVEAHGGTISATSSEGKGATFRVTLRPA</sequence>
<dbReference type="FunFam" id="3.30.565.10:FF:000006">
    <property type="entry name" value="Sensor histidine kinase WalK"/>
    <property type="match status" value="1"/>
</dbReference>
<evidence type="ECO:0000256" key="6">
    <source>
        <dbReference type="ARBA" id="ARBA00022679"/>
    </source>
</evidence>
<protein>
    <recommendedName>
        <fullName evidence="4">histidine kinase</fullName>
        <ecNumber evidence="4">2.7.13.3</ecNumber>
    </recommendedName>
</protein>
<dbReference type="SMART" id="SM00388">
    <property type="entry name" value="HisKA"/>
    <property type="match status" value="1"/>
</dbReference>
<dbReference type="Gene3D" id="1.10.287.130">
    <property type="match status" value="1"/>
</dbReference>
<dbReference type="OrthoDB" id="9786919at2"/>
<dbReference type="CDD" id="cd00075">
    <property type="entry name" value="HATPase"/>
    <property type="match status" value="1"/>
</dbReference>
<keyword evidence="10" id="KW-0902">Two-component regulatory system</keyword>
<evidence type="ECO:0000313" key="16">
    <source>
        <dbReference type="Proteomes" id="UP000198953"/>
    </source>
</evidence>
<dbReference type="EC" id="2.7.13.3" evidence="4"/>
<evidence type="ECO:0000256" key="8">
    <source>
        <dbReference type="ARBA" id="ARBA00022777"/>
    </source>
</evidence>
<evidence type="ECO:0000259" key="13">
    <source>
        <dbReference type="PROSITE" id="PS50109"/>
    </source>
</evidence>
<evidence type="ECO:0000256" key="3">
    <source>
        <dbReference type="ARBA" id="ARBA00004236"/>
    </source>
</evidence>
<dbReference type="SUPFAM" id="SSF158472">
    <property type="entry name" value="HAMP domain-like"/>
    <property type="match status" value="1"/>
</dbReference>
<comment type="catalytic activity">
    <reaction evidence="1">
        <text>ATP + protein L-histidine = ADP + protein N-phospho-L-histidine.</text>
        <dbReference type="EC" id="2.7.13.3"/>
    </reaction>
</comment>
<dbReference type="SUPFAM" id="SSF47384">
    <property type="entry name" value="Homodimeric domain of signal transducing histidine kinase"/>
    <property type="match status" value="1"/>
</dbReference>
<feature type="transmembrane region" description="Helical" evidence="12">
    <location>
        <begin position="12"/>
        <end position="34"/>
    </location>
</feature>
<reference evidence="15 16" key="1">
    <citation type="submission" date="2016-10" db="EMBL/GenBank/DDBJ databases">
        <authorList>
            <person name="de Groot N.N."/>
        </authorList>
    </citation>
    <scope>NUCLEOTIDE SEQUENCE [LARGE SCALE GENOMIC DNA]</scope>
    <source>
        <strain evidence="15 16">DSM 43357</strain>
    </source>
</reference>